<accession>A0A239G2U9</accession>
<reference evidence="3" key="1">
    <citation type="submission" date="2017-06" db="EMBL/GenBank/DDBJ databases">
        <authorList>
            <person name="Varghese N."/>
            <person name="Submissions S."/>
        </authorList>
    </citation>
    <scope>NUCLEOTIDE SEQUENCE [LARGE SCALE GENOMIC DNA]</scope>
    <source>
        <strain evidence="3">DSM 45423</strain>
    </source>
</reference>
<keyword evidence="1" id="KW-0812">Transmembrane</keyword>
<keyword evidence="1" id="KW-1133">Transmembrane helix</keyword>
<feature type="transmembrane region" description="Helical" evidence="1">
    <location>
        <begin position="38"/>
        <end position="60"/>
    </location>
</feature>
<gene>
    <name evidence="2" type="ORF">SAMN04488107_3255</name>
</gene>
<dbReference type="Proteomes" id="UP000198386">
    <property type="component" value="Unassembled WGS sequence"/>
</dbReference>
<feature type="transmembrane region" description="Helical" evidence="1">
    <location>
        <begin position="97"/>
        <end position="120"/>
    </location>
</feature>
<sequence length="131" mass="13597">MPAVAAAVLAGLGVLPLALVAFLVYALGGLQADDGREWFTLVLLIVPPFLQIFALTWFLYRRGRVPLVVSALVACGVAGLVVATARSVGDPVGPGPFVLALCPVLAAGLALSPPVGRWLADARAQRRGRET</sequence>
<dbReference type="AlphaFoldDB" id="A0A239G2U9"/>
<proteinExistence type="predicted"/>
<evidence type="ECO:0000313" key="3">
    <source>
        <dbReference type="Proteomes" id="UP000198386"/>
    </source>
</evidence>
<protein>
    <submittedName>
        <fullName evidence="2">Uncharacterized protein</fullName>
    </submittedName>
</protein>
<keyword evidence="3" id="KW-1185">Reference proteome</keyword>
<evidence type="ECO:0000256" key="1">
    <source>
        <dbReference type="SAM" id="Phobius"/>
    </source>
</evidence>
<evidence type="ECO:0000313" key="2">
    <source>
        <dbReference type="EMBL" id="SNS63305.1"/>
    </source>
</evidence>
<dbReference type="EMBL" id="FZOH01000006">
    <property type="protein sequence ID" value="SNS63305.1"/>
    <property type="molecule type" value="Genomic_DNA"/>
</dbReference>
<organism evidence="2 3">
    <name type="scientific">Geodermatophilus saharensis</name>
    <dbReference type="NCBI Taxonomy" id="1137994"/>
    <lineage>
        <taxon>Bacteria</taxon>
        <taxon>Bacillati</taxon>
        <taxon>Actinomycetota</taxon>
        <taxon>Actinomycetes</taxon>
        <taxon>Geodermatophilales</taxon>
        <taxon>Geodermatophilaceae</taxon>
        <taxon>Geodermatophilus</taxon>
    </lineage>
</organism>
<feature type="transmembrane region" description="Helical" evidence="1">
    <location>
        <begin position="67"/>
        <end position="85"/>
    </location>
</feature>
<keyword evidence="1" id="KW-0472">Membrane</keyword>
<name>A0A239G2U9_9ACTN</name>